<keyword evidence="2" id="KW-1185">Reference proteome</keyword>
<dbReference type="OrthoDB" id="283948at2"/>
<dbReference type="RefSeq" id="WP_134115617.1">
    <property type="nucleotide sequence ID" value="NZ_SODF01000001.1"/>
</dbReference>
<evidence type="ECO:0000313" key="2">
    <source>
        <dbReference type="Proteomes" id="UP000295447"/>
    </source>
</evidence>
<protein>
    <recommendedName>
        <fullName evidence="3">Phage baseplate protein</fullName>
    </recommendedName>
</protein>
<comment type="caution">
    <text evidence="1">The sequence shown here is derived from an EMBL/GenBank/DDBJ whole genome shotgun (WGS) entry which is preliminary data.</text>
</comment>
<proteinExistence type="predicted"/>
<sequence>MTARQVGLLAPAALDVWEAGLSMTPAARALLLLGAAGHRDAADWAVGERDRALIRDCVPLGRSLDAVTDCPVCGAQLDVELDPAALVTPTTGDSQVSVEYDGYRVVARLPTGADLAQLPGSLADEELRRTLLERCILSADLAGNAVAELPEAVELAVESALEEADPGADIRLALSCAECGAEWSESLDPVRFAWTSVETAARRLAVDVHVLAQAYGWSEAEILGLSPFRRRLYLSAVQP</sequence>
<evidence type="ECO:0000313" key="1">
    <source>
        <dbReference type="EMBL" id="TDW22074.1"/>
    </source>
</evidence>
<dbReference type="Proteomes" id="UP000295447">
    <property type="component" value="Unassembled WGS sequence"/>
</dbReference>
<organism evidence="1 2">
    <name type="scientific">Kribbella kalugense</name>
    <dbReference type="NCBI Taxonomy" id="2512221"/>
    <lineage>
        <taxon>Bacteria</taxon>
        <taxon>Bacillati</taxon>
        <taxon>Actinomycetota</taxon>
        <taxon>Actinomycetes</taxon>
        <taxon>Propionibacteriales</taxon>
        <taxon>Kribbellaceae</taxon>
        <taxon>Kribbella</taxon>
    </lineage>
</organism>
<evidence type="ECO:0008006" key="3">
    <source>
        <dbReference type="Google" id="ProtNLM"/>
    </source>
</evidence>
<name>A0A4V3G899_9ACTN</name>
<reference evidence="1 2" key="1">
    <citation type="submission" date="2019-03" db="EMBL/GenBank/DDBJ databases">
        <title>Genomic Encyclopedia of Type Strains, Phase III (KMG-III): the genomes of soil and plant-associated and newly described type strains.</title>
        <authorList>
            <person name="Whitman W."/>
        </authorList>
    </citation>
    <scope>NUCLEOTIDE SEQUENCE [LARGE SCALE GENOMIC DNA]</scope>
    <source>
        <strain evidence="1 2">VKM Ac-2570</strain>
    </source>
</reference>
<dbReference type="EMBL" id="SODF01000001">
    <property type="protein sequence ID" value="TDW22074.1"/>
    <property type="molecule type" value="Genomic_DNA"/>
</dbReference>
<accession>A0A4V3G899</accession>
<gene>
    <name evidence="1" type="ORF">EV650_0906</name>
</gene>
<dbReference type="AlphaFoldDB" id="A0A4V3G899"/>